<dbReference type="InterPro" id="IPR001214">
    <property type="entry name" value="SET_dom"/>
</dbReference>
<dbReference type="SMART" id="SM00317">
    <property type="entry name" value="SET"/>
    <property type="match status" value="1"/>
</dbReference>
<reference evidence="11" key="5">
    <citation type="journal article" date="2021" name="G3 (Bethesda)">
        <title>Aegilops tauschii genome assembly Aet v5.0 features greater sequence contiguity and improved annotation.</title>
        <authorList>
            <person name="Wang L."/>
            <person name="Zhu T."/>
            <person name="Rodriguez J.C."/>
            <person name="Deal K.R."/>
            <person name="Dubcovsky J."/>
            <person name="McGuire P.E."/>
            <person name="Lux T."/>
            <person name="Spannagl M."/>
            <person name="Mayer K.F.X."/>
            <person name="Baldrich P."/>
            <person name="Meyers B.C."/>
            <person name="Huo N."/>
            <person name="Gu Y.Q."/>
            <person name="Zhou H."/>
            <person name="Devos K.M."/>
            <person name="Bennetzen J.L."/>
            <person name="Unver T."/>
            <person name="Budak H."/>
            <person name="Gulick P.J."/>
            <person name="Galiba G."/>
            <person name="Kalapos B."/>
            <person name="Nelson D.R."/>
            <person name="Li P."/>
            <person name="You F.M."/>
            <person name="Luo M.C."/>
            <person name="Dvorak J."/>
        </authorList>
    </citation>
    <scope>NUCLEOTIDE SEQUENCE [LARGE SCALE GENOMIC DNA]</scope>
    <source>
        <strain evidence="11">cv. AL8/78</strain>
    </source>
</reference>
<dbReference type="EnsemblPlants" id="AET7Gv21098100.5">
    <property type="protein sequence ID" value="AET7Gv21098100.5"/>
    <property type="gene ID" value="AET7Gv21098100"/>
</dbReference>
<comment type="subcellular location">
    <subcellularLocation>
        <location evidence="2">Chromosome</location>
    </subcellularLocation>
    <subcellularLocation>
        <location evidence="1">Nucleus</location>
    </subcellularLocation>
</comment>
<dbReference type="GO" id="GO:0032259">
    <property type="term" value="P:methylation"/>
    <property type="evidence" value="ECO:0007669"/>
    <property type="project" value="UniProtKB-KW"/>
</dbReference>
<sequence length="277" mass="31527">PSLRLAAALTSLLCRSPVPSAAPAQPPAGRRHHFTGFCPGAPARARRRPPAYLSTSLLPPPLSYCRRPPISFYHRQQAHQAPDLGHDFVDFDLPSALKEWKLGYYIPIKRNIYLTKKRVEDDGIFCSCSLSSESSVTCGKDCQCGMLFSCCSSNCKCENKCANKSFQLRPLFKTELIKTEKCGFGLIAEDEIKKGEFVIEYVGEVIDDRTCEERLWKMKRQRYTNFYLCEVSSNMVIDATNKGNKSRFINHSCEQTQRCRNGLWMDRPELEFLLFVT</sequence>
<dbReference type="Gene3D" id="2.170.270.10">
    <property type="entry name" value="SET domain"/>
    <property type="match status" value="1"/>
</dbReference>
<evidence type="ECO:0000313" key="12">
    <source>
        <dbReference type="Proteomes" id="UP000015105"/>
    </source>
</evidence>
<evidence type="ECO:0000256" key="6">
    <source>
        <dbReference type="ARBA" id="ARBA00022691"/>
    </source>
</evidence>
<dbReference type="Proteomes" id="UP000015105">
    <property type="component" value="Chromosome 7D"/>
</dbReference>
<evidence type="ECO:0000256" key="2">
    <source>
        <dbReference type="ARBA" id="ARBA00004286"/>
    </source>
</evidence>
<dbReference type="InterPro" id="IPR006560">
    <property type="entry name" value="AWS_dom"/>
</dbReference>
<evidence type="ECO:0000256" key="5">
    <source>
        <dbReference type="ARBA" id="ARBA00022679"/>
    </source>
</evidence>
<name>A0A453SVE3_AEGTS</name>
<keyword evidence="8" id="KW-0732">Signal</keyword>
<accession>A0A453SVE3</accession>
<evidence type="ECO:0000256" key="1">
    <source>
        <dbReference type="ARBA" id="ARBA00004123"/>
    </source>
</evidence>
<reference evidence="12" key="2">
    <citation type="journal article" date="2017" name="Nat. Plants">
        <title>The Aegilops tauschii genome reveals multiple impacts of transposons.</title>
        <authorList>
            <person name="Zhao G."/>
            <person name="Zou C."/>
            <person name="Li K."/>
            <person name="Wang K."/>
            <person name="Li T."/>
            <person name="Gao L."/>
            <person name="Zhang X."/>
            <person name="Wang H."/>
            <person name="Yang Z."/>
            <person name="Liu X."/>
            <person name="Jiang W."/>
            <person name="Mao L."/>
            <person name="Kong X."/>
            <person name="Jiao Y."/>
            <person name="Jia J."/>
        </authorList>
    </citation>
    <scope>NUCLEOTIDE SEQUENCE [LARGE SCALE GENOMIC DNA]</scope>
    <source>
        <strain evidence="12">cv. AL8/78</strain>
    </source>
</reference>
<dbReference type="PANTHER" id="PTHR22884">
    <property type="entry name" value="SET DOMAIN PROTEINS"/>
    <property type="match status" value="1"/>
</dbReference>
<proteinExistence type="predicted"/>
<evidence type="ECO:0000256" key="8">
    <source>
        <dbReference type="SAM" id="SignalP"/>
    </source>
</evidence>
<dbReference type="GO" id="GO:0042054">
    <property type="term" value="F:histone methyltransferase activity"/>
    <property type="evidence" value="ECO:0007669"/>
    <property type="project" value="InterPro"/>
</dbReference>
<dbReference type="AlphaFoldDB" id="A0A453SVE3"/>
<dbReference type="InterPro" id="IPR046341">
    <property type="entry name" value="SET_dom_sf"/>
</dbReference>
<feature type="chain" id="PRO_5019175802" description="SET domain-containing protein" evidence="8">
    <location>
        <begin position="22"/>
        <end position="277"/>
    </location>
</feature>
<dbReference type="GO" id="GO:0005694">
    <property type="term" value="C:chromosome"/>
    <property type="evidence" value="ECO:0007669"/>
    <property type="project" value="UniProtKB-SubCell"/>
</dbReference>
<reference evidence="12" key="1">
    <citation type="journal article" date="2014" name="Science">
        <title>Ancient hybridizations among the ancestral genomes of bread wheat.</title>
        <authorList>
            <consortium name="International Wheat Genome Sequencing Consortium,"/>
            <person name="Marcussen T."/>
            <person name="Sandve S.R."/>
            <person name="Heier L."/>
            <person name="Spannagl M."/>
            <person name="Pfeifer M."/>
            <person name="Jakobsen K.S."/>
            <person name="Wulff B.B."/>
            <person name="Steuernagel B."/>
            <person name="Mayer K.F."/>
            <person name="Olsen O.A."/>
        </authorList>
    </citation>
    <scope>NUCLEOTIDE SEQUENCE [LARGE SCALE GENOMIC DNA]</scope>
    <source>
        <strain evidence="12">cv. AL8/78</strain>
    </source>
</reference>
<dbReference type="PROSITE" id="PS50280">
    <property type="entry name" value="SET"/>
    <property type="match status" value="1"/>
</dbReference>
<evidence type="ECO:0000259" key="9">
    <source>
        <dbReference type="PROSITE" id="PS50280"/>
    </source>
</evidence>
<keyword evidence="5" id="KW-0808">Transferase</keyword>
<evidence type="ECO:0000259" key="10">
    <source>
        <dbReference type="PROSITE" id="PS51215"/>
    </source>
</evidence>
<dbReference type="Pfam" id="PF00856">
    <property type="entry name" value="SET"/>
    <property type="match status" value="1"/>
</dbReference>
<evidence type="ECO:0000313" key="11">
    <source>
        <dbReference type="EnsemblPlants" id="AET7Gv21098100.5"/>
    </source>
</evidence>
<protein>
    <recommendedName>
        <fullName evidence="13">SET domain-containing protein</fullName>
    </recommendedName>
</protein>
<feature type="domain" description="AWS" evidence="10">
    <location>
        <begin position="121"/>
        <end position="170"/>
    </location>
</feature>
<dbReference type="GO" id="GO:0005634">
    <property type="term" value="C:nucleus"/>
    <property type="evidence" value="ECO:0007669"/>
    <property type="project" value="UniProtKB-SubCell"/>
</dbReference>
<keyword evidence="6" id="KW-0949">S-adenosyl-L-methionine</keyword>
<reference evidence="11" key="3">
    <citation type="journal article" date="2017" name="Nature">
        <title>Genome sequence of the progenitor of the wheat D genome Aegilops tauschii.</title>
        <authorList>
            <person name="Luo M.C."/>
            <person name="Gu Y.Q."/>
            <person name="Puiu D."/>
            <person name="Wang H."/>
            <person name="Twardziok S.O."/>
            <person name="Deal K.R."/>
            <person name="Huo N."/>
            <person name="Zhu T."/>
            <person name="Wang L."/>
            <person name="Wang Y."/>
            <person name="McGuire P.E."/>
            <person name="Liu S."/>
            <person name="Long H."/>
            <person name="Ramasamy R.K."/>
            <person name="Rodriguez J.C."/>
            <person name="Van S.L."/>
            <person name="Yuan L."/>
            <person name="Wang Z."/>
            <person name="Xia Z."/>
            <person name="Xiao L."/>
            <person name="Anderson O.D."/>
            <person name="Ouyang S."/>
            <person name="Liang Y."/>
            <person name="Zimin A.V."/>
            <person name="Pertea G."/>
            <person name="Qi P."/>
            <person name="Bennetzen J.L."/>
            <person name="Dai X."/>
            <person name="Dawson M.W."/>
            <person name="Muller H.G."/>
            <person name="Kugler K."/>
            <person name="Rivarola-Duarte L."/>
            <person name="Spannagl M."/>
            <person name="Mayer K.F.X."/>
            <person name="Lu F.H."/>
            <person name="Bevan M.W."/>
            <person name="Leroy P."/>
            <person name="Li P."/>
            <person name="You F.M."/>
            <person name="Sun Q."/>
            <person name="Liu Z."/>
            <person name="Lyons E."/>
            <person name="Wicker T."/>
            <person name="Salzberg S.L."/>
            <person name="Devos K.M."/>
            <person name="Dvorak J."/>
        </authorList>
    </citation>
    <scope>NUCLEOTIDE SEQUENCE [LARGE SCALE GENOMIC DNA]</scope>
    <source>
        <strain evidence="11">cv. AL8/78</strain>
    </source>
</reference>
<feature type="signal peptide" evidence="8">
    <location>
        <begin position="1"/>
        <end position="21"/>
    </location>
</feature>
<keyword evidence="7" id="KW-0539">Nucleus</keyword>
<dbReference type="SUPFAM" id="SSF82199">
    <property type="entry name" value="SET domain"/>
    <property type="match status" value="1"/>
</dbReference>
<evidence type="ECO:0000256" key="4">
    <source>
        <dbReference type="ARBA" id="ARBA00022603"/>
    </source>
</evidence>
<evidence type="ECO:0008006" key="13">
    <source>
        <dbReference type="Google" id="ProtNLM"/>
    </source>
</evidence>
<dbReference type="SMART" id="SM00570">
    <property type="entry name" value="AWS"/>
    <property type="match status" value="1"/>
</dbReference>
<dbReference type="InterPro" id="IPR050777">
    <property type="entry name" value="SET2_Histone-Lys_MeTrsfase"/>
</dbReference>
<feature type="domain" description="SET" evidence="9">
    <location>
        <begin position="164"/>
        <end position="277"/>
    </location>
</feature>
<evidence type="ECO:0000256" key="3">
    <source>
        <dbReference type="ARBA" id="ARBA00022454"/>
    </source>
</evidence>
<reference evidence="11" key="4">
    <citation type="submission" date="2019-03" db="UniProtKB">
        <authorList>
            <consortium name="EnsemblPlants"/>
        </authorList>
    </citation>
    <scope>IDENTIFICATION</scope>
</reference>
<keyword evidence="12" id="KW-1185">Reference proteome</keyword>
<organism evidence="11 12">
    <name type="scientific">Aegilops tauschii subsp. strangulata</name>
    <name type="common">Goatgrass</name>
    <dbReference type="NCBI Taxonomy" id="200361"/>
    <lineage>
        <taxon>Eukaryota</taxon>
        <taxon>Viridiplantae</taxon>
        <taxon>Streptophyta</taxon>
        <taxon>Embryophyta</taxon>
        <taxon>Tracheophyta</taxon>
        <taxon>Spermatophyta</taxon>
        <taxon>Magnoliopsida</taxon>
        <taxon>Liliopsida</taxon>
        <taxon>Poales</taxon>
        <taxon>Poaceae</taxon>
        <taxon>BOP clade</taxon>
        <taxon>Pooideae</taxon>
        <taxon>Triticodae</taxon>
        <taxon>Triticeae</taxon>
        <taxon>Triticinae</taxon>
        <taxon>Aegilops</taxon>
    </lineage>
</organism>
<evidence type="ECO:0000256" key="7">
    <source>
        <dbReference type="ARBA" id="ARBA00023242"/>
    </source>
</evidence>
<dbReference type="Gramene" id="AET7Gv21098100.5">
    <property type="protein sequence ID" value="AET7Gv21098100.5"/>
    <property type="gene ID" value="AET7Gv21098100"/>
</dbReference>
<keyword evidence="3" id="KW-0158">Chromosome</keyword>
<keyword evidence="4" id="KW-0489">Methyltransferase</keyword>
<dbReference type="PROSITE" id="PS51215">
    <property type="entry name" value="AWS"/>
    <property type="match status" value="1"/>
</dbReference>